<dbReference type="PANTHER" id="PTHR10634:SF149">
    <property type="entry name" value="AN1-TYPE DOMAIN-CONTAINING PROTEIN-RELATED"/>
    <property type="match status" value="1"/>
</dbReference>
<organism evidence="7 8">
    <name type="scientific">Peronospora destructor</name>
    <dbReference type="NCBI Taxonomy" id="86335"/>
    <lineage>
        <taxon>Eukaryota</taxon>
        <taxon>Sar</taxon>
        <taxon>Stramenopiles</taxon>
        <taxon>Oomycota</taxon>
        <taxon>Peronosporomycetes</taxon>
        <taxon>Peronosporales</taxon>
        <taxon>Peronosporaceae</taxon>
        <taxon>Peronospora</taxon>
    </lineage>
</organism>
<dbReference type="SMART" id="SM00154">
    <property type="entry name" value="ZnF_AN1"/>
    <property type="match status" value="1"/>
</dbReference>
<dbReference type="SUPFAM" id="SSF57716">
    <property type="entry name" value="Glucocorticoid receptor-like (DNA-binding domain)"/>
    <property type="match status" value="1"/>
</dbReference>
<dbReference type="SUPFAM" id="SSF118310">
    <property type="entry name" value="AN1-like Zinc finger"/>
    <property type="match status" value="1"/>
</dbReference>
<dbReference type="GO" id="GO:0008270">
    <property type="term" value="F:zinc ion binding"/>
    <property type="evidence" value="ECO:0007669"/>
    <property type="project" value="UniProtKB-KW"/>
</dbReference>
<evidence type="ECO:0000256" key="3">
    <source>
        <dbReference type="ARBA" id="ARBA00022833"/>
    </source>
</evidence>
<dbReference type="PROSITE" id="PS51036">
    <property type="entry name" value="ZF_A20"/>
    <property type="match status" value="1"/>
</dbReference>
<feature type="domain" description="AN1-type" evidence="6">
    <location>
        <begin position="92"/>
        <end position="138"/>
    </location>
</feature>
<dbReference type="AlphaFoldDB" id="A0AAV0VAV3"/>
<evidence type="ECO:0000259" key="5">
    <source>
        <dbReference type="PROSITE" id="PS51036"/>
    </source>
</evidence>
<dbReference type="Pfam" id="PF01428">
    <property type="entry name" value="zf-AN1"/>
    <property type="match status" value="1"/>
</dbReference>
<feature type="domain" description="A20-type" evidence="5">
    <location>
        <begin position="5"/>
        <end position="39"/>
    </location>
</feature>
<keyword evidence="8" id="KW-1185">Reference proteome</keyword>
<reference evidence="7" key="1">
    <citation type="submission" date="2022-12" db="EMBL/GenBank/DDBJ databases">
        <authorList>
            <person name="Webb A."/>
        </authorList>
    </citation>
    <scope>NUCLEOTIDE SEQUENCE</scope>
    <source>
        <strain evidence="7">Pd1</strain>
    </source>
</reference>
<proteinExistence type="predicted"/>
<dbReference type="PANTHER" id="PTHR10634">
    <property type="entry name" value="AN1-TYPE ZINC FINGER PROTEIN"/>
    <property type="match status" value="1"/>
</dbReference>
<dbReference type="PROSITE" id="PS51039">
    <property type="entry name" value="ZF_AN1"/>
    <property type="match status" value="1"/>
</dbReference>
<keyword evidence="3" id="KW-0862">Zinc</keyword>
<dbReference type="Proteomes" id="UP001162029">
    <property type="component" value="Unassembled WGS sequence"/>
</dbReference>
<evidence type="ECO:0000256" key="2">
    <source>
        <dbReference type="ARBA" id="ARBA00022771"/>
    </source>
</evidence>
<name>A0AAV0VAV3_9STRA</name>
<dbReference type="Pfam" id="PF01754">
    <property type="entry name" value="zf-A20"/>
    <property type="match status" value="1"/>
</dbReference>
<protein>
    <recommendedName>
        <fullName evidence="9">AN1-type domain-containing protein</fullName>
    </recommendedName>
</protein>
<evidence type="ECO:0000313" key="8">
    <source>
        <dbReference type="Proteomes" id="UP001162029"/>
    </source>
</evidence>
<keyword evidence="2 4" id="KW-0863">Zinc-finger</keyword>
<evidence type="ECO:0000256" key="4">
    <source>
        <dbReference type="PROSITE-ProRule" id="PRU00449"/>
    </source>
</evidence>
<sequence>MQQERESAELCRNGCGFFGGPGSGGMCSVCWKKTMSERQAATKTTTVTSPRSEEMKADAVAPLESIASCIETTKNNITSLEKETKPAEKPVQKNKKRCWECTKKVGLAAIECRCGYVFCGSHRFEDQHKCSFDFKTADRAELARRNPGGGAFSKLEKL</sequence>
<evidence type="ECO:0000256" key="1">
    <source>
        <dbReference type="ARBA" id="ARBA00022723"/>
    </source>
</evidence>
<dbReference type="Gene3D" id="4.10.1110.10">
    <property type="entry name" value="AN1-like Zinc finger"/>
    <property type="match status" value="1"/>
</dbReference>
<comment type="caution">
    <text evidence="7">The sequence shown here is derived from an EMBL/GenBank/DDBJ whole genome shotgun (WGS) entry which is preliminary data.</text>
</comment>
<dbReference type="GO" id="GO:0003677">
    <property type="term" value="F:DNA binding"/>
    <property type="evidence" value="ECO:0007669"/>
    <property type="project" value="InterPro"/>
</dbReference>
<dbReference type="InterPro" id="IPR050652">
    <property type="entry name" value="AN1_A20_ZnFinger"/>
</dbReference>
<dbReference type="Gene3D" id="1.20.5.4770">
    <property type="match status" value="1"/>
</dbReference>
<dbReference type="EMBL" id="CANTFM010002395">
    <property type="protein sequence ID" value="CAI5746281.1"/>
    <property type="molecule type" value="Genomic_DNA"/>
</dbReference>
<evidence type="ECO:0000259" key="6">
    <source>
        <dbReference type="PROSITE" id="PS51039"/>
    </source>
</evidence>
<evidence type="ECO:0000313" key="7">
    <source>
        <dbReference type="EMBL" id="CAI5746281.1"/>
    </source>
</evidence>
<evidence type="ECO:0008006" key="9">
    <source>
        <dbReference type="Google" id="ProtNLM"/>
    </source>
</evidence>
<accession>A0AAV0VAV3</accession>
<dbReference type="SMART" id="SM00259">
    <property type="entry name" value="ZnF_A20"/>
    <property type="match status" value="1"/>
</dbReference>
<dbReference type="InterPro" id="IPR002653">
    <property type="entry name" value="Znf_A20"/>
</dbReference>
<dbReference type="InterPro" id="IPR000058">
    <property type="entry name" value="Znf_AN1"/>
</dbReference>
<gene>
    <name evidence="7" type="ORF">PDE001_LOCUS11283</name>
</gene>
<keyword evidence="1" id="KW-0479">Metal-binding</keyword>
<dbReference type="InterPro" id="IPR035896">
    <property type="entry name" value="AN1-like_Znf"/>
</dbReference>